<keyword evidence="7 11" id="KW-1133">Transmembrane helix</keyword>
<dbReference type="InterPro" id="IPR002416">
    <property type="entry name" value="T2SS_protein-GspH"/>
</dbReference>
<dbReference type="SUPFAM" id="SSF54523">
    <property type="entry name" value="Pili subunits"/>
    <property type="match status" value="1"/>
</dbReference>
<dbReference type="GO" id="GO:0005886">
    <property type="term" value="C:plasma membrane"/>
    <property type="evidence" value="ECO:0007669"/>
    <property type="project" value="UniProtKB-SubCell"/>
</dbReference>
<dbReference type="PRINTS" id="PR00885">
    <property type="entry name" value="BCTERIALGSPH"/>
</dbReference>
<dbReference type="Proteomes" id="UP000295367">
    <property type="component" value="Unassembled WGS sequence"/>
</dbReference>
<evidence type="ECO:0000256" key="11">
    <source>
        <dbReference type="SAM" id="Phobius"/>
    </source>
</evidence>
<comment type="similarity">
    <text evidence="9">Belongs to the GSP H family.</text>
</comment>
<dbReference type="NCBIfam" id="TIGR02532">
    <property type="entry name" value="IV_pilin_GFxxxE"/>
    <property type="match status" value="1"/>
</dbReference>
<keyword evidence="14" id="KW-1185">Reference proteome</keyword>
<dbReference type="GO" id="GO:0015627">
    <property type="term" value="C:type II protein secretion system complex"/>
    <property type="evidence" value="ECO:0007669"/>
    <property type="project" value="InterPro"/>
</dbReference>
<dbReference type="InterPro" id="IPR045584">
    <property type="entry name" value="Pilin-like"/>
</dbReference>
<evidence type="ECO:0000256" key="4">
    <source>
        <dbReference type="ARBA" id="ARBA00022481"/>
    </source>
</evidence>
<gene>
    <name evidence="13" type="ORF">EDC63_11536</name>
</gene>
<accession>A0A4R3XX23</accession>
<evidence type="ECO:0000313" key="13">
    <source>
        <dbReference type="EMBL" id="TCV83411.1"/>
    </source>
</evidence>
<dbReference type="InterPro" id="IPR022346">
    <property type="entry name" value="T2SS_GspH"/>
</dbReference>
<evidence type="ECO:0000259" key="12">
    <source>
        <dbReference type="Pfam" id="PF12019"/>
    </source>
</evidence>
<feature type="transmembrane region" description="Helical" evidence="11">
    <location>
        <begin position="26"/>
        <end position="51"/>
    </location>
</feature>
<evidence type="ECO:0000256" key="10">
    <source>
        <dbReference type="ARBA" id="ARBA00030775"/>
    </source>
</evidence>
<protein>
    <recommendedName>
        <fullName evidence="2">Type II secretion system protein H</fullName>
    </recommendedName>
    <alternativeName>
        <fullName evidence="10">General secretion pathway protein H</fullName>
    </alternativeName>
</protein>
<sequence length="178" mass="20023">MLMWVPGVSNRVFSAGMPNLKSKRQAGFTLVEILIVLVIIGITVGLISVNFMPDDKQKLMDEVRKLSLLIEQAHDEAIVSGREIALSLDGDKYQFWRKDEYGKWVQFTNDDLFRERLLGSEIKLSELSINSAKVVANERLIFSPAGMSAPFSINLELKGHHMWITSDSQGKIALKSDE</sequence>
<keyword evidence="6 11" id="KW-0812">Transmembrane</keyword>
<evidence type="ECO:0000256" key="3">
    <source>
        <dbReference type="ARBA" id="ARBA00022475"/>
    </source>
</evidence>
<proteinExistence type="inferred from homology"/>
<feature type="domain" description="General secretion pathway GspH" evidence="12">
    <location>
        <begin position="63"/>
        <end position="156"/>
    </location>
</feature>
<evidence type="ECO:0000313" key="14">
    <source>
        <dbReference type="Proteomes" id="UP000295367"/>
    </source>
</evidence>
<evidence type="ECO:0000256" key="7">
    <source>
        <dbReference type="ARBA" id="ARBA00022989"/>
    </source>
</evidence>
<dbReference type="Pfam" id="PF12019">
    <property type="entry name" value="GspH"/>
    <property type="match status" value="1"/>
</dbReference>
<comment type="subcellular location">
    <subcellularLocation>
        <location evidence="1">Cell inner membrane</location>
        <topology evidence="1">Single-pass membrane protein</topology>
    </subcellularLocation>
</comment>
<evidence type="ECO:0000256" key="9">
    <source>
        <dbReference type="ARBA" id="ARBA00025772"/>
    </source>
</evidence>
<evidence type="ECO:0000256" key="1">
    <source>
        <dbReference type="ARBA" id="ARBA00004377"/>
    </source>
</evidence>
<keyword evidence="8 11" id="KW-0472">Membrane</keyword>
<name>A0A4R3XX23_9PROT</name>
<evidence type="ECO:0000256" key="2">
    <source>
        <dbReference type="ARBA" id="ARBA00021549"/>
    </source>
</evidence>
<evidence type="ECO:0000256" key="8">
    <source>
        <dbReference type="ARBA" id="ARBA00023136"/>
    </source>
</evidence>
<evidence type="ECO:0000256" key="6">
    <source>
        <dbReference type="ARBA" id="ARBA00022692"/>
    </source>
</evidence>
<keyword evidence="3" id="KW-1003">Cell membrane</keyword>
<keyword evidence="5" id="KW-0997">Cell inner membrane</keyword>
<comment type="caution">
    <text evidence="13">The sequence shown here is derived from an EMBL/GenBank/DDBJ whole genome shotgun (WGS) entry which is preliminary data.</text>
</comment>
<dbReference type="InterPro" id="IPR012902">
    <property type="entry name" value="N_methyl_site"/>
</dbReference>
<dbReference type="Pfam" id="PF07963">
    <property type="entry name" value="N_methyl"/>
    <property type="match status" value="1"/>
</dbReference>
<dbReference type="Gene3D" id="3.55.40.10">
    <property type="entry name" value="minor pseudopilin epsh domain"/>
    <property type="match status" value="1"/>
</dbReference>
<keyword evidence="4" id="KW-0488">Methylation</keyword>
<organism evidence="13 14">
    <name type="scientific">Sulfurirhabdus autotrophica</name>
    <dbReference type="NCBI Taxonomy" id="1706046"/>
    <lineage>
        <taxon>Bacteria</taxon>
        <taxon>Pseudomonadati</taxon>
        <taxon>Pseudomonadota</taxon>
        <taxon>Betaproteobacteria</taxon>
        <taxon>Nitrosomonadales</taxon>
        <taxon>Sulfuricellaceae</taxon>
        <taxon>Sulfurirhabdus</taxon>
    </lineage>
</organism>
<dbReference type="PROSITE" id="PS00409">
    <property type="entry name" value="PROKAR_NTER_METHYL"/>
    <property type="match status" value="1"/>
</dbReference>
<dbReference type="AlphaFoldDB" id="A0A4R3XX23"/>
<dbReference type="EMBL" id="SMCO01000015">
    <property type="protein sequence ID" value="TCV83411.1"/>
    <property type="molecule type" value="Genomic_DNA"/>
</dbReference>
<reference evidence="13 14" key="1">
    <citation type="submission" date="2019-03" db="EMBL/GenBank/DDBJ databases">
        <title>Genomic Encyclopedia of Type Strains, Phase IV (KMG-IV): sequencing the most valuable type-strain genomes for metagenomic binning, comparative biology and taxonomic classification.</title>
        <authorList>
            <person name="Goeker M."/>
        </authorList>
    </citation>
    <scope>NUCLEOTIDE SEQUENCE [LARGE SCALE GENOMIC DNA]</scope>
    <source>
        <strain evidence="13 14">DSM 100309</strain>
    </source>
</reference>
<evidence type="ECO:0000256" key="5">
    <source>
        <dbReference type="ARBA" id="ARBA00022519"/>
    </source>
</evidence>
<dbReference type="GO" id="GO:0015628">
    <property type="term" value="P:protein secretion by the type II secretion system"/>
    <property type="evidence" value="ECO:0007669"/>
    <property type="project" value="InterPro"/>
</dbReference>